<evidence type="ECO:0000259" key="1">
    <source>
        <dbReference type="Pfam" id="PF00534"/>
    </source>
</evidence>
<feature type="domain" description="Glycosyl transferase family 1" evidence="1">
    <location>
        <begin position="209"/>
        <end position="366"/>
    </location>
</feature>
<accession>A0A4P7CW85</accession>
<name>A0A4P7CW85_9BURK</name>
<dbReference type="SUPFAM" id="SSF53756">
    <property type="entry name" value="UDP-Glycosyltransferase/glycogen phosphorylase"/>
    <property type="match status" value="1"/>
</dbReference>
<dbReference type="PANTHER" id="PTHR45947">
    <property type="entry name" value="SULFOQUINOVOSYL TRANSFERASE SQD2"/>
    <property type="match status" value="1"/>
</dbReference>
<keyword evidence="3" id="KW-1185">Reference proteome</keyword>
<reference evidence="2 3" key="1">
    <citation type="submission" date="2019-03" db="EMBL/GenBank/DDBJ databases">
        <title>Paraburkholderia sp. 7MH5, isolated from subtropical forest soil.</title>
        <authorList>
            <person name="Gao Z.-H."/>
            <person name="Qiu L.-H."/>
        </authorList>
    </citation>
    <scope>NUCLEOTIDE SEQUENCE [LARGE SCALE GENOMIC DNA]</scope>
    <source>
        <strain evidence="2 3">7MH5</strain>
    </source>
</reference>
<dbReference type="EMBL" id="CP038148">
    <property type="protein sequence ID" value="QBQ98384.1"/>
    <property type="molecule type" value="Genomic_DNA"/>
</dbReference>
<dbReference type="AlphaFoldDB" id="A0A4P7CW85"/>
<organism evidence="2 3">
    <name type="scientific">Paraburkholderia pallida</name>
    <dbReference type="NCBI Taxonomy" id="2547399"/>
    <lineage>
        <taxon>Bacteria</taxon>
        <taxon>Pseudomonadati</taxon>
        <taxon>Pseudomonadota</taxon>
        <taxon>Betaproteobacteria</taxon>
        <taxon>Burkholderiales</taxon>
        <taxon>Burkholderiaceae</taxon>
        <taxon>Paraburkholderia</taxon>
    </lineage>
</organism>
<dbReference type="PANTHER" id="PTHR45947:SF3">
    <property type="entry name" value="SULFOQUINOVOSYL TRANSFERASE SQD2"/>
    <property type="match status" value="1"/>
</dbReference>
<protein>
    <submittedName>
        <fullName evidence="2">Glycosyltransferase family 4 protein</fullName>
    </submittedName>
</protein>
<dbReference type="InterPro" id="IPR050194">
    <property type="entry name" value="Glycosyltransferase_grp1"/>
</dbReference>
<dbReference type="RefSeq" id="WP_134750135.1">
    <property type="nucleotide sequence ID" value="NZ_CP038148.1"/>
</dbReference>
<evidence type="ECO:0000313" key="2">
    <source>
        <dbReference type="EMBL" id="QBQ98384.1"/>
    </source>
</evidence>
<dbReference type="Gene3D" id="3.40.50.2000">
    <property type="entry name" value="Glycogen Phosphorylase B"/>
    <property type="match status" value="2"/>
</dbReference>
<gene>
    <name evidence="2" type="ORF">E1956_15215</name>
</gene>
<dbReference type="GO" id="GO:0016757">
    <property type="term" value="F:glycosyltransferase activity"/>
    <property type="evidence" value="ECO:0007669"/>
    <property type="project" value="InterPro"/>
</dbReference>
<proteinExistence type="predicted"/>
<dbReference type="Pfam" id="PF00534">
    <property type="entry name" value="Glycos_transf_1"/>
    <property type="match status" value="1"/>
</dbReference>
<dbReference type="CDD" id="cd03804">
    <property type="entry name" value="GT4_WbaZ-like"/>
    <property type="match status" value="1"/>
</dbReference>
<dbReference type="OrthoDB" id="9801609at2"/>
<evidence type="ECO:0000313" key="3">
    <source>
        <dbReference type="Proteomes" id="UP000295727"/>
    </source>
</evidence>
<dbReference type="KEGG" id="ppai:E1956_15215"/>
<dbReference type="InterPro" id="IPR001296">
    <property type="entry name" value="Glyco_trans_1"/>
</dbReference>
<keyword evidence="2" id="KW-0808">Transferase</keyword>
<dbReference type="Proteomes" id="UP000295727">
    <property type="component" value="Chromosome 1"/>
</dbReference>
<sequence>MAHVVHTNLVANDVRRFGRVAIVHDWLVAYAGSEKVLEQIIQMWPDADLFSIVDFFPEQHRGALGGKHASTSFIQHLPRSKSSFRSYLPLMPLAVEQFDLSSYDLVLTSSHAVAKGVLTGPNQVHVSYVHSPIRYAWDLQHQYLEEAGIKRGFKSWLVRSVLHYMRIWDQRTAHGVDAFVANSAFVGRRIRKAYGSDATVVYPPVDVERFELGTQHEDFYLIASRMVPYKRIPLIVEAFAAMPGKRLVVIGDGPDLERAQALATPNVTLLGYQPDSVLVDHMQRARAFVFAAEEDFGISVVEAQACGTPVVAFGRGGARETVIDSHDPELATGLFFEEQSVAAIVDALERFEAHAPFRPEVCRRNAQRFTAERFRREFMGVVERTVRASQGVDDEPALTRARRWRSA</sequence>